<dbReference type="UniPathway" id="UPA00705"/>
<dbReference type="GO" id="GO:0016491">
    <property type="term" value="F:oxidoreductase activity"/>
    <property type="evidence" value="ECO:0007669"/>
    <property type="project" value="UniProtKB-KW"/>
</dbReference>
<dbReference type="GO" id="GO:0006123">
    <property type="term" value="P:mitochondrial electron transport, cytochrome c to oxygen"/>
    <property type="evidence" value="ECO:0007669"/>
    <property type="project" value="InterPro"/>
</dbReference>
<evidence type="ECO:0000313" key="15">
    <source>
        <dbReference type="Proteomes" id="UP000279236"/>
    </source>
</evidence>
<evidence type="ECO:0000256" key="1">
    <source>
        <dbReference type="ARBA" id="ARBA00004434"/>
    </source>
</evidence>
<dbReference type="GO" id="GO:0004129">
    <property type="term" value="F:cytochrome-c oxidase activity"/>
    <property type="evidence" value="ECO:0007669"/>
    <property type="project" value="TreeGrafter"/>
</dbReference>
<comment type="function">
    <text evidence="12">Component of the cytochrome c oxidase, the last enzyme in the mitochondrial electron transport chain which drives oxidative phosphorylation.</text>
</comment>
<keyword evidence="10 12" id="KW-0472">Membrane</keyword>
<protein>
    <recommendedName>
        <fullName evidence="4 12">Cytochrome c oxidase subunit 9, mitochondrial</fullName>
    </recommendedName>
    <alternativeName>
        <fullName evidence="11 12">Cytochrome c oxidase polypeptide VIIA</fullName>
    </alternativeName>
</protein>
<comment type="caution">
    <text evidence="14">The sequence shown here is derived from an EMBL/GenBank/DDBJ whole genome shotgun (WGS) entry which is preliminary data.</text>
</comment>
<dbReference type="GeneID" id="39586629"/>
<keyword evidence="7 13" id="KW-1133">Transmembrane helix</keyword>
<dbReference type="STRING" id="105984.A0A427XHQ3"/>
<evidence type="ECO:0000256" key="13">
    <source>
        <dbReference type="SAM" id="Phobius"/>
    </source>
</evidence>
<evidence type="ECO:0000256" key="6">
    <source>
        <dbReference type="ARBA" id="ARBA00022792"/>
    </source>
</evidence>
<name>A0A427XHQ3_9TREE</name>
<evidence type="ECO:0000256" key="10">
    <source>
        <dbReference type="ARBA" id="ARBA00023136"/>
    </source>
</evidence>
<keyword evidence="9 12" id="KW-0496">Mitochondrion</keyword>
<dbReference type="RefSeq" id="XP_028473509.1">
    <property type="nucleotide sequence ID" value="XM_028617831.1"/>
</dbReference>
<dbReference type="PIRSF" id="PIRSF000283">
    <property type="entry name" value="COX9"/>
    <property type="match status" value="1"/>
</dbReference>
<sequence>MVAPITGMIRKQLLTDIGVGLGLGTLGGYYFWYAVHVPMMKKRDDFYAKLEASKAQA</sequence>
<keyword evidence="5 13" id="KW-0812">Transmembrane</keyword>
<comment type="pathway">
    <text evidence="2 12">Energy metabolism; oxidative phosphorylation.</text>
</comment>
<evidence type="ECO:0000256" key="7">
    <source>
        <dbReference type="ARBA" id="ARBA00022989"/>
    </source>
</evidence>
<evidence type="ECO:0000256" key="8">
    <source>
        <dbReference type="ARBA" id="ARBA00023002"/>
    </source>
</evidence>
<evidence type="ECO:0000256" key="12">
    <source>
        <dbReference type="PIRNR" id="PIRNR000283"/>
    </source>
</evidence>
<evidence type="ECO:0000313" key="14">
    <source>
        <dbReference type="EMBL" id="RSH78362.1"/>
    </source>
</evidence>
<dbReference type="AlphaFoldDB" id="A0A427XHQ3"/>
<accession>A0A427XHQ3</accession>
<evidence type="ECO:0000256" key="3">
    <source>
        <dbReference type="ARBA" id="ARBA00008862"/>
    </source>
</evidence>
<keyword evidence="6 12" id="KW-0999">Mitochondrion inner membrane</keyword>
<evidence type="ECO:0000256" key="4">
    <source>
        <dbReference type="ARBA" id="ARBA00016081"/>
    </source>
</evidence>
<comment type="similarity">
    <text evidence="3 12">Belongs to the fungal cytochrome c oxidase subunit 7a family.</text>
</comment>
<evidence type="ECO:0000256" key="11">
    <source>
        <dbReference type="ARBA" id="ARBA00031091"/>
    </source>
</evidence>
<keyword evidence="15" id="KW-1185">Reference proteome</keyword>
<dbReference type="CDD" id="cd22888">
    <property type="entry name" value="CcO_VIIa_fungal"/>
    <property type="match status" value="1"/>
</dbReference>
<dbReference type="PANTHER" id="PTHR28264:SF1">
    <property type="entry name" value="CYTOCHROME C OXIDASE SUBUNIT 6C"/>
    <property type="match status" value="1"/>
</dbReference>
<organism evidence="14 15">
    <name type="scientific">Apiotrichum porosum</name>
    <dbReference type="NCBI Taxonomy" id="105984"/>
    <lineage>
        <taxon>Eukaryota</taxon>
        <taxon>Fungi</taxon>
        <taxon>Dikarya</taxon>
        <taxon>Basidiomycota</taxon>
        <taxon>Agaricomycotina</taxon>
        <taxon>Tremellomycetes</taxon>
        <taxon>Trichosporonales</taxon>
        <taxon>Trichosporonaceae</taxon>
        <taxon>Apiotrichum</taxon>
    </lineage>
</organism>
<dbReference type="PANTHER" id="PTHR28264">
    <property type="entry name" value="CYTOCHROME C OXIDASE SUBUNIT 7A"/>
    <property type="match status" value="1"/>
</dbReference>
<evidence type="ECO:0000256" key="2">
    <source>
        <dbReference type="ARBA" id="ARBA00004673"/>
    </source>
</evidence>
<evidence type="ECO:0000256" key="9">
    <source>
        <dbReference type="ARBA" id="ARBA00023128"/>
    </source>
</evidence>
<dbReference type="Proteomes" id="UP000279236">
    <property type="component" value="Unassembled WGS sequence"/>
</dbReference>
<comment type="subcellular location">
    <subcellularLocation>
        <location evidence="1">Mitochondrion inner membrane</location>
        <topology evidence="1">Single-pass membrane protein</topology>
    </subcellularLocation>
</comment>
<dbReference type="InterPro" id="IPR014368">
    <property type="entry name" value="Cyt_c_oxidase_su7a_fun"/>
</dbReference>
<proteinExistence type="inferred from homology"/>
<reference evidence="14 15" key="1">
    <citation type="submission" date="2018-11" db="EMBL/GenBank/DDBJ databases">
        <title>Genome sequence of Apiotrichum porosum DSM 27194.</title>
        <authorList>
            <person name="Aliyu H."/>
            <person name="Gorte O."/>
            <person name="Ochsenreither K."/>
        </authorList>
    </citation>
    <scope>NUCLEOTIDE SEQUENCE [LARGE SCALE GENOMIC DNA]</scope>
    <source>
        <strain evidence="14 15">DSM 27194</strain>
    </source>
</reference>
<gene>
    <name evidence="14" type="ORF">EHS24_002086</name>
</gene>
<keyword evidence="8 12" id="KW-0560">Oxidoreductase</keyword>
<feature type="transmembrane region" description="Helical" evidence="13">
    <location>
        <begin position="12"/>
        <end position="33"/>
    </location>
</feature>
<evidence type="ECO:0000256" key="5">
    <source>
        <dbReference type="ARBA" id="ARBA00022692"/>
    </source>
</evidence>
<dbReference type="GO" id="GO:0005743">
    <property type="term" value="C:mitochondrial inner membrane"/>
    <property type="evidence" value="ECO:0007669"/>
    <property type="project" value="UniProtKB-SubCell"/>
</dbReference>
<dbReference type="EMBL" id="RSCE01000012">
    <property type="protein sequence ID" value="RSH78362.1"/>
    <property type="molecule type" value="Genomic_DNA"/>
</dbReference>